<dbReference type="AlphaFoldDB" id="A0A1I7UVI9"/>
<proteinExistence type="predicted"/>
<evidence type="ECO:0000313" key="1">
    <source>
        <dbReference type="Proteomes" id="UP000095282"/>
    </source>
</evidence>
<keyword evidence="1" id="KW-1185">Reference proteome</keyword>
<accession>A0A1I7UVI9</accession>
<name>A0A1I7UVI9_9PELO</name>
<protein>
    <submittedName>
        <fullName evidence="2">BAR domain-containing protein</fullName>
    </submittedName>
</protein>
<dbReference type="eggNOG" id="ENOG502TF0R">
    <property type="taxonomic scope" value="Eukaryota"/>
</dbReference>
<organism evidence="1 2">
    <name type="scientific">Caenorhabditis tropicalis</name>
    <dbReference type="NCBI Taxonomy" id="1561998"/>
    <lineage>
        <taxon>Eukaryota</taxon>
        <taxon>Metazoa</taxon>
        <taxon>Ecdysozoa</taxon>
        <taxon>Nematoda</taxon>
        <taxon>Chromadorea</taxon>
        <taxon>Rhabditida</taxon>
        <taxon>Rhabditina</taxon>
        <taxon>Rhabditomorpha</taxon>
        <taxon>Rhabditoidea</taxon>
        <taxon>Rhabditidae</taxon>
        <taxon>Peloderinae</taxon>
        <taxon>Caenorhabditis</taxon>
    </lineage>
</organism>
<reference evidence="2" key="1">
    <citation type="submission" date="2016-11" db="UniProtKB">
        <authorList>
            <consortium name="WormBaseParasite"/>
        </authorList>
    </citation>
    <scope>IDENTIFICATION</scope>
</reference>
<dbReference type="WBParaSite" id="Csp11.Scaffold630.g19770.t1">
    <property type="protein sequence ID" value="Csp11.Scaffold630.g19770.t1"/>
    <property type="gene ID" value="Csp11.Scaffold630.g19770"/>
</dbReference>
<evidence type="ECO:0000313" key="2">
    <source>
        <dbReference type="WBParaSite" id="Csp11.Scaffold630.g19770.t1"/>
    </source>
</evidence>
<dbReference type="Proteomes" id="UP000095282">
    <property type="component" value="Unplaced"/>
</dbReference>
<sequence>MDHSERLSEFAKTKEVEFRRNLDDIKADVENKQVVCQGMLKSHDVIKSEQLLPPELEADEVHRQNIDSVLNVYSKVLEYIDDSASQLADAVHWGDQLYRLDPNRPYKEYIETRDTVAKDPNDNSGPQASGQLKERAKEMIDLDYKIKAGNGPLLEALVNCHTITDDLRKEFYSFMKEYYNIGTSNSFRLIPLKLCSNDLDDTVTSKDLIAYRQEMKEFRDKVWTFFERIVQTIWDKLQQN</sequence>